<dbReference type="InterPro" id="IPR002942">
    <property type="entry name" value="S4_RNA-bd"/>
</dbReference>
<dbReference type="SUPFAM" id="SSF53335">
    <property type="entry name" value="S-adenosyl-L-methionine-dependent methyltransferases"/>
    <property type="match status" value="1"/>
</dbReference>
<evidence type="ECO:0000313" key="6">
    <source>
        <dbReference type="EMBL" id="SZX72552.1"/>
    </source>
</evidence>
<feature type="domain" description="RNA-binding S4" evidence="5">
    <location>
        <begin position="57"/>
        <end position="122"/>
    </location>
</feature>
<dbReference type="PROSITE" id="PS50889">
    <property type="entry name" value="S4"/>
    <property type="match status" value="1"/>
</dbReference>
<feature type="region of interest" description="Disordered" evidence="4">
    <location>
        <begin position="32"/>
        <end position="55"/>
    </location>
</feature>
<dbReference type="PANTHER" id="PTHR32319:SF0">
    <property type="entry name" value="BACTERIAL HEMOLYSIN-LIKE PROTEIN"/>
    <property type="match status" value="1"/>
</dbReference>
<dbReference type="AlphaFoldDB" id="A0A383W5Y5"/>
<evidence type="ECO:0000313" key="8">
    <source>
        <dbReference type="Proteomes" id="UP000256970"/>
    </source>
</evidence>
<dbReference type="Gene3D" id="3.40.50.150">
    <property type="entry name" value="Vaccinia Virus protein VP39"/>
    <property type="match status" value="1"/>
</dbReference>
<evidence type="ECO:0000256" key="4">
    <source>
        <dbReference type="SAM" id="MobiDB-lite"/>
    </source>
</evidence>
<feature type="compositionally biased region" description="Low complexity" evidence="4">
    <location>
        <begin position="32"/>
        <end position="52"/>
    </location>
</feature>
<dbReference type="CDD" id="cd00165">
    <property type="entry name" value="S4"/>
    <property type="match status" value="1"/>
</dbReference>
<dbReference type="InterPro" id="IPR047048">
    <property type="entry name" value="TlyA"/>
</dbReference>
<gene>
    <name evidence="6" type="ORF">BQ4739_LOCUS12719</name>
    <name evidence="7" type="ORF">BQ4739_LOCUS19754</name>
</gene>
<name>A0A383W5Y5_TETOB</name>
<evidence type="ECO:0000256" key="3">
    <source>
        <dbReference type="PROSITE-ProRule" id="PRU00182"/>
    </source>
</evidence>
<evidence type="ECO:0000313" key="7">
    <source>
        <dbReference type="EMBL" id="SZX79482.1"/>
    </source>
</evidence>
<dbReference type="InterPro" id="IPR004538">
    <property type="entry name" value="Hemolysin_A/TlyA"/>
</dbReference>
<feature type="compositionally biased region" description="Low complexity" evidence="4">
    <location>
        <begin position="321"/>
        <end position="348"/>
    </location>
</feature>
<dbReference type="STRING" id="3088.A0A383W5Y5"/>
<dbReference type="EMBL" id="FNXT01001141">
    <property type="protein sequence ID" value="SZX72552.1"/>
    <property type="molecule type" value="Genomic_DNA"/>
</dbReference>
<evidence type="ECO:0000259" key="5">
    <source>
        <dbReference type="SMART" id="SM00363"/>
    </source>
</evidence>
<evidence type="ECO:0000256" key="2">
    <source>
        <dbReference type="ARBA" id="ARBA00029460"/>
    </source>
</evidence>
<dbReference type="Gene3D" id="3.10.290.10">
    <property type="entry name" value="RNA-binding S4 domain"/>
    <property type="match status" value="1"/>
</dbReference>
<keyword evidence="8" id="KW-1185">Reference proteome</keyword>
<sequence length="348" mass="36576">MASRQLPHCCCWSAAQVARLALAAQRSSGIAITSGTSSTSRSGSSSDSSSKSYPKRQRLDDYCLQQNPQHSKNLIQSWIVQGKVLVNDKVVTKAGHAVPKNANVRILAEDPKFVCRAGFKLEKALDHFEIDVTGLTALDAGLSTGGFTDCLVQRGARHVYGVDVGHGQVMGSIAQDPRVTVMEKTNLRHMAASDVPEQVSLVTLDLSFISVLKVMPAVAQLVAPGAQLVVLVKPQFEAGRSQVGSGGVVKDPKVHQQVIDRITKGVEAYGFVCRGVTESPLKGDKGGNTEFLAHFVHDPSQGPISIPPDGMRDEGGDVIRSSGLGSSSSSSNTSSSGSSSSSSSAVPP</sequence>
<dbReference type="GO" id="GO:0032259">
    <property type="term" value="P:methylation"/>
    <property type="evidence" value="ECO:0007669"/>
    <property type="project" value="InterPro"/>
</dbReference>
<comment type="similarity">
    <text evidence="2">Belongs to the TlyA family.</text>
</comment>
<dbReference type="InterPro" id="IPR029063">
    <property type="entry name" value="SAM-dependent_MTases_sf"/>
</dbReference>
<dbReference type="InterPro" id="IPR002877">
    <property type="entry name" value="RNA_MeTrfase_FtsJ_dom"/>
</dbReference>
<dbReference type="SUPFAM" id="SSF55174">
    <property type="entry name" value="Alpha-L RNA-binding motif"/>
    <property type="match status" value="1"/>
</dbReference>
<dbReference type="GO" id="GO:0008168">
    <property type="term" value="F:methyltransferase activity"/>
    <property type="evidence" value="ECO:0007669"/>
    <property type="project" value="InterPro"/>
</dbReference>
<dbReference type="EMBL" id="FNXT01001367">
    <property type="protein sequence ID" value="SZX79482.1"/>
    <property type="molecule type" value="Genomic_DNA"/>
</dbReference>
<organism evidence="6 8">
    <name type="scientific">Tetradesmus obliquus</name>
    <name type="common">Green alga</name>
    <name type="synonym">Acutodesmus obliquus</name>
    <dbReference type="NCBI Taxonomy" id="3088"/>
    <lineage>
        <taxon>Eukaryota</taxon>
        <taxon>Viridiplantae</taxon>
        <taxon>Chlorophyta</taxon>
        <taxon>core chlorophytes</taxon>
        <taxon>Chlorophyceae</taxon>
        <taxon>CS clade</taxon>
        <taxon>Sphaeropleales</taxon>
        <taxon>Scenedesmaceae</taxon>
        <taxon>Tetradesmus</taxon>
    </lineage>
</organism>
<dbReference type="InterPro" id="IPR036986">
    <property type="entry name" value="S4_RNA-bd_sf"/>
</dbReference>
<dbReference type="GO" id="GO:0003723">
    <property type="term" value="F:RNA binding"/>
    <property type="evidence" value="ECO:0007669"/>
    <property type="project" value="UniProtKB-KW"/>
</dbReference>
<keyword evidence="1 3" id="KW-0694">RNA-binding</keyword>
<dbReference type="Pfam" id="PF01728">
    <property type="entry name" value="FtsJ"/>
    <property type="match status" value="1"/>
</dbReference>
<dbReference type="PANTHER" id="PTHR32319">
    <property type="entry name" value="BACTERIAL HEMOLYSIN-LIKE PROTEIN"/>
    <property type="match status" value="1"/>
</dbReference>
<protein>
    <recommendedName>
        <fullName evidence="5">RNA-binding S4 domain-containing protein</fullName>
    </recommendedName>
</protein>
<feature type="region of interest" description="Disordered" evidence="4">
    <location>
        <begin position="297"/>
        <end position="348"/>
    </location>
</feature>
<dbReference type="Pfam" id="PF01479">
    <property type="entry name" value="S4"/>
    <property type="match status" value="1"/>
</dbReference>
<reference evidence="6 8" key="1">
    <citation type="submission" date="2016-10" db="EMBL/GenBank/DDBJ databases">
        <authorList>
            <person name="Cai Z."/>
        </authorList>
    </citation>
    <scope>NUCLEOTIDE SEQUENCE [LARGE SCALE GENOMIC DNA]</scope>
</reference>
<dbReference type="NCBIfam" id="TIGR00478">
    <property type="entry name" value="tly"/>
    <property type="match status" value="1"/>
</dbReference>
<dbReference type="Proteomes" id="UP000256970">
    <property type="component" value="Unassembled WGS sequence"/>
</dbReference>
<proteinExistence type="inferred from homology"/>
<evidence type="ECO:0000256" key="1">
    <source>
        <dbReference type="ARBA" id="ARBA00022884"/>
    </source>
</evidence>
<dbReference type="SMART" id="SM00363">
    <property type="entry name" value="S4"/>
    <property type="match status" value="1"/>
</dbReference>
<accession>A0A383W5Y5</accession>